<feature type="domain" description="Hemerythrin-like" evidence="2">
    <location>
        <begin position="24"/>
        <end position="142"/>
    </location>
</feature>
<feature type="region of interest" description="Disordered" evidence="1">
    <location>
        <begin position="1"/>
        <end position="21"/>
    </location>
</feature>
<dbReference type="Gene3D" id="1.20.120.520">
    <property type="entry name" value="nmb1532 protein domain like"/>
    <property type="match status" value="1"/>
</dbReference>
<accession>A0A7X4KCJ9</accession>
<evidence type="ECO:0000313" key="4">
    <source>
        <dbReference type="Proteomes" id="UP000450012"/>
    </source>
</evidence>
<dbReference type="EMBL" id="WWCK01000005">
    <property type="protein sequence ID" value="MYM68424.1"/>
    <property type="molecule type" value="Genomic_DNA"/>
</dbReference>
<proteinExistence type="predicted"/>
<dbReference type="InterPro" id="IPR012312">
    <property type="entry name" value="Hemerythrin-like"/>
</dbReference>
<gene>
    <name evidence="3" type="ORF">GTP45_16530</name>
</gene>
<dbReference type="Proteomes" id="UP000450012">
    <property type="component" value="Unassembled WGS sequence"/>
</dbReference>
<comment type="caution">
    <text evidence="3">The sequence shown here is derived from an EMBL/GenBank/DDBJ whole genome shotgun (WGS) entry which is preliminary data.</text>
</comment>
<reference evidence="3 4" key="1">
    <citation type="submission" date="2019-12" db="EMBL/GenBank/DDBJ databases">
        <title>Novel species isolated from a subtropical stream in China.</title>
        <authorList>
            <person name="Lu H."/>
        </authorList>
    </citation>
    <scope>NUCLEOTIDE SEQUENCE [LARGE SCALE GENOMIC DNA]</scope>
    <source>
        <strain evidence="3 4">FT55W</strain>
    </source>
</reference>
<keyword evidence="4" id="KW-1185">Reference proteome</keyword>
<sequence length="168" mass="19101">MRTTSTSSDKIPKPIPTETQPQDAIALLIEDHEEVKAMFEQFEGLSDRANVSKRKLALQICEALTKHAMIEEEIFYPAVREVIKDEDLMDEAVVEHASAKDLIAQIQTMEPTDDLFDAKVKVLSEMIEHHVEEEEGEMFPKVRKTKLDLEELGEAMAVRKESIELPPI</sequence>
<evidence type="ECO:0000313" key="3">
    <source>
        <dbReference type="EMBL" id="MYM68424.1"/>
    </source>
</evidence>
<name>A0A7X4KCJ9_9BURK</name>
<evidence type="ECO:0000259" key="2">
    <source>
        <dbReference type="Pfam" id="PF01814"/>
    </source>
</evidence>
<dbReference type="Pfam" id="PF01814">
    <property type="entry name" value="Hemerythrin"/>
    <property type="match status" value="1"/>
</dbReference>
<organism evidence="3 4">
    <name type="scientific">Duganella rivi</name>
    <dbReference type="NCBI Taxonomy" id="2666083"/>
    <lineage>
        <taxon>Bacteria</taxon>
        <taxon>Pseudomonadati</taxon>
        <taxon>Pseudomonadota</taxon>
        <taxon>Betaproteobacteria</taxon>
        <taxon>Burkholderiales</taxon>
        <taxon>Oxalobacteraceae</taxon>
        <taxon>Telluria group</taxon>
        <taxon>Duganella</taxon>
    </lineage>
</organism>
<dbReference type="PANTHER" id="PTHR35585:SF1">
    <property type="entry name" value="HHE DOMAIN PROTEIN (AFU_ORTHOLOGUE AFUA_4G00730)"/>
    <property type="match status" value="1"/>
</dbReference>
<protein>
    <submittedName>
        <fullName evidence="3">Hemerythrin domain-containing protein</fullName>
    </submittedName>
</protein>
<dbReference type="PANTHER" id="PTHR35585">
    <property type="entry name" value="HHE DOMAIN PROTEIN (AFU_ORTHOLOGUE AFUA_4G00730)"/>
    <property type="match status" value="1"/>
</dbReference>
<evidence type="ECO:0000256" key="1">
    <source>
        <dbReference type="SAM" id="MobiDB-lite"/>
    </source>
</evidence>
<dbReference type="AlphaFoldDB" id="A0A7X4KCJ9"/>
<dbReference type="RefSeq" id="WP_161014982.1">
    <property type="nucleotide sequence ID" value="NZ_WWCK01000005.1"/>
</dbReference>